<feature type="region of interest" description="Disordered" evidence="14">
    <location>
        <begin position="1"/>
        <end position="113"/>
    </location>
</feature>
<dbReference type="GO" id="GO:0008017">
    <property type="term" value="F:microtubule binding"/>
    <property type="evidence" value="ECO:0007669"/>
    <property type="project" value="InterPro"/>
</dbReference>
<evidence type="ECO:0000259" key="15">
    <source>
        <dbReference type="Pfam" id="PF16740"/>
    </source>
</evidence>
<dbReference type="Gene3D" id="6.10.250.1380">
    <property type="match status" value="1"/>
</dbReference>
<evidence type="ECO:0000256" key="14">
    <source>
        <dbReference type="SAM" id="MobiDB-lite"/>
    </source>
</evidence>
<reference evidence="16" key="3">
    <citation type="submission" date="2025-09" db="UniProtKB">
        <authorList>
            <consortium name="Ensembl"/>
        </authorList>
    </citation>
    <scope>IDENTIFICATION</scope>
</reference>
<evidence type="ECO:0000256" key="6">
    <source>
        <dbReference type="ARBA" id="ARBA00022618"/>
    </source>
</evidence>
<dbReference type="Proteomes" id="UP000007754">
    <property type="component" value="Chromosome 19"/>
</dbReference>
<evidence type="ECO:0000256" key="7">
    <source>
        <dbReference type="ARBA" id="ARBA00022701"/>
    </source>
</evidence>
<evidence type="ECO:0000256" key="2">
    <source>
        <dbReference type="ARBA" id="ARBA00004629"/>
    </source>
</evidence>
<dbReference type="AlphaFoldDB" id="A0A674H7V1"/>
<dbReference type="InParanoid" id="A0A674H7V1"/>
<reference evidence="16 17" key="1">
    <citation type="journal article" date="2010" name="Nature">
        <title>The genome of a songbird.</title>
        <authorList>
            <person name="Warren W.C."/>
            <person name="Clayton D.F."/>
            <person name="Ellegren H."/>
            <person name="Arnold A.P."/>
            <person name="Hillier L.W."/>
            <person name="Kunstner A."/>
            <person name="Searle S."/>
            <person name="White S."/>
            <person name="Vilella A.J."/>
            <person name="Fairley S."/>
            <person name="Heger A."/>
            <person name="Kong L."/>
            <person name="Ponting C.P."/>
            <person name="Jarvis E.D."/>
            <person name="Mello C.V."/>
            <person name="Minx P."/>
            <person name="Lovell P."/>
            <person name="Velho T.A."/>
            <person name="Ferris M."/>
            <person name="Balakrishnan C.N."/>
            <person name="Sinha S."/>
            <person name="Blatti C."/>
            <person name="London S.E."/>
            <person name="Li Y."/>
            <person name="Lin Y.C."/>
            <person name="George J."/>
            <person name="Sweedler J."/>
            <person name="Southey B."/>
            <person name="Gunaratne P."/>
            <person name="Watson M."/>
            <person name="Nam K."/>
            <person name="Backstrom N."/>
            <person name="Smeds L."/>
            <person name="Nabholz B."/>
            <person name="Itoh Y."/>
            <person name="Whitney O."/>
            <person name="Pfenning A.R."/>
            <person name="Howard J."/>
            <person name="Volker M."/>
            <person name="Skinner B.M."/>
            <person name="Griffin D.K."/>
            <person name="Ye L."/>
            <person name="McLaren W.M."/>
            <person name="Flicek P."/>
            <person name="Quesada V."/>
            <person name="Velasco G."/>
            <person name="Lopez-Otin C."/>
            <person name="Puente X.S."/>
            <person name="Olender T."/>
            <person name="Lancet D."/>
            <person name="Smit A.F."/>
            <person name="Hubley R."/>
            <person name="Konkel M.K."/>
            <person name="Walker J.A."/>
            <person name="Batzer M.A."/>
            <person name="Gu W."/>
            <person name="Pollock D.D."/>
            <person name="Chen L."/>
            <person name="Cheng Z."/>
            <person name="Eichler E.E."/>
            <person name="Stapley J."/>
            <person name="Slate J."/>
            <person name="Ekblom R."/>
            <person name="Birkhead T."/>
            <person name="Burke T."/>
            <person name="Burt D."/>
            <person name="Scharff C."/>
            <person name="Adam I."/>
            <person name="Richard H."/>
            <person name="Sultan M."/>
            <person name="Soldatov A."/>
            <person name="Lehrach H."/>
            <person name="Edwards S.V."/>
            <person name="Yang S.P."/>
            <person name="Li X."/>
            <person name="Graves T."/>
            <person name="Fulton L."/>
            <person name="Nelson J."/>
            <person name="Chinwalla A."/>
            <person name="Hou S."/>
            <person name="Mardis E.R."/>
            <person name="Wilson R.K."/>
        </authorList>
    </citation>
    <scope>NUCLEOTIDE SEQUENCE [LARGE SCALE GENOMIC DNA]</scope>
</reference>
<dbReference type="InterPro" id="IPR042091">
    <property type="entry name" value="Ska2_N"/>
</dbReference>
<keyword evidence="10" id="KW-0206">Cytoskeleton</keyword>
<reference evidence="16" key="2">
    <citation type="submission" date="2025-08" db="UniProtKB">
        <authorList>
            <consortium name="Ensembl"/>
        </authorList>
    </citation>
    <scope>IDENTIFICATION</scope>
</reference>
<feature type="domain" description="Ska2 N-terminal" evidence="15">
    <location>
        <begin position="168"/>
        <end position="282"/>
    </location>
</feature>
<proteinExistence type="inferred from homology"/>
<evidence type="ECO:0000313" key="16">
    <source>
        <dbReference type="Ensembl" id="ENSTGUP00000030676.1"/>
    </source>
</evidence>
<feature type="compositionally biased region" description="Basic and acidic residues" evidence="14">
    <location>
        <begin position="45"/>
        <end position="68"/>
    </location>
</feature>
<keyword evidence="8" id="KW-0498">Mitosis</keyword>
<protein>
    <recommendedName>
        <fullName evidence="13">Protein FAM33A</fullName>
    </recommendedName>
</protein>
<keyword evidence="7" id="KW-0493">Microtubule</keyword>
<feature type="compositionally biased region" description="Low complexity" evidence="14">
    <location>
        <begin position="18"/>
        <end position="32"/>
    </location>
</feature>
<evidence type="ECO:0000256" key="10">
    <source>
        <dbReference type="ARBA" id="ARBA00023212"/>
    </source>
</evidence>
<dbReference type="PANTHER" id="PTHR32017:SF3">
    <property type="entry name" value="SPINDLE AND KINETOCHORE-ASSOCIATED PROTEIN 2"/>
    <property type="match status" value="1"/>
</dbReference>
<evidence type="ECO:0000256" key="8">
    <source>
        <dbReference type="ARBA" id="ARBA00022776"/>
    </source>
</evidence>
<dbReference type="Pfam" id="PF16740">
    <property type="entry name" value="SKA2"/>
    <property type="match status" value="1"/>
</dbReference>
<evidence type="ECO:0000256" key="1">
    <source>
        <dbReference type="ARBA" id="ARBA00004186"/>
    </source>
</evidence>
<dbReference type="GO" id="GO:0000940">
    <property type="term" value="C:outer kinetochore"/>
    <property type="evidence" value="ECO:0007669"/>
    <property type="project" value="InterPro"/>
</dbReference>
<dbReference type="PANTHER" id="PTHR32017">
    <property type="entry name" value="SPINDLE AND KINETOCHORE-ASSOCIATED PROTEIN 2"/>
    <property type="match status" value="1"/>
</dbReference>
<evidence type="ECO:0000256" key="9">
    <source>
        <dbReference type="ARBA" id="ARBA00022838"/>
    </source>
</evidence>
<keyword evidence="9" id="KW-0995">Kinetochore</keyword>
<dbReference type="InterPro" id="IPR026762">
    <property type="entry name" value="Ska2"/>
</dbReference>
<dbReference type="Ensembl" id="ENSTGUT00000024693.1">
    <property type="protein sequence ID" value="ENSTGUP00000030676.1"/>
    <property type="gene ID" value="ENSTGUG00000007482.2"/>
</dbReference>
<dbReference type="GO" id="GO:0000278">
    <property type="term" value="P:mitotic cell cycle"/>
    <property type="evidence" value="ECO:0007669"/>
    <property type="project" value="TreeGrafter"/>
</dbReference>
<dbReference type="GeneTree" id="ENSGT00390000009588"/>
<dbReference type="GO" id="GO:0007059">
    <property type="term" value="P:chromosome segregation"/>
    <property type="evidence" value="ECO:0007669"/>
    <property type="project" value="InterPro"/>
</dbReference>
<keyword evidence="12" id="KW-0137">Centromere</keyword>
<keyword evidence="5" id="KW-0963">Cytoplasm</keyword>
<evidence type="ECO:0000256" key="3">
    <source>
        <dbReference type="ARBA" id="ARBA00010684"/>
    </source>
</evidence>
<keyword evidence="6" id="KW-0132">Cell division</keyword>
<name>A0A674H7V1_TAEGU</name>
<evidence type="ECO:0000256" key="4">
    <source>
        <dbReference type="ARBA" id="ARBA00022454"/>
    </source>
</evidence>
<feature type="compositionally biased region" description="Low complexity" evidence="14">
    <location>
        <begin position="74"/>
        <end position="99"/>
    </location>
</feature>
<comment type="similarity">
    <text evidence="3">Belongs to the SKA2 family.</text>
</comment>
<comment type="subcellular location">
    <subcellularLocation>
        <location evidence="2">Chromosome</location>
        <location evidence="2">Centromere</location>
        <location evidence="2">Kinetochore</location>
    </subcellularLocation>
    <subcellularLocation>
        <location evidence="1">Cytoplasm</location>
        <location evidence="1">Cytoskeleton</location>
        <location evidence="1">Spindle</location>
    </subcellularLocation>
</comment>
<keyword evidence="11" id="KW-0131">Cell cycle</keyword>
<evidence type="ECO:0000256" key="12">
    <source>
        <dbReference type="ARBA" id="ARBA00023328"/>
    </source>
</evidence>
<dbReference type="GO" id="GO:0051301">
    <property type="term" value="P:cell division"/>
    <property type="evidence" value="ECO:0007669"/>
    <property type="project" value="UniProtKB-KW"/>
</dbReference>
<accession>A0A674H7V1</accession>
<organism evidence="16 17">
    <name type="scientific">Taeniopygia guttata</name>
    <name type="common">Zebra finch</name>
    <name type="synonym">Poephila guttata</name>
    <dbReference type="NCBI Taxonomy" id="59729"/>
    <lineage>
        <taxon>Eukaryota</taxon>
        <taxon>Metazoa</taxon>
        <taxon>Chordata</taxon>
        <taxon>Craniata</taxon>
        <taxon>Vertebrata</taxon>
        <taxon>Euteleostomi</taxon>
        <taxon>Archelosauria</taxon>
        <taxon>Archosauria</taxon>
        <taxon>Dinosauria</taxon>
        <taxon>Saurischia</taxon>
        <taxon>Theropoda</taxon>
        <taxon>Coelurosauria</taxon>
        <taxon>Aves</taxon>
        <taxon>Neognathae</taxon>
        <taxon>Neoaves</taxon>
        <taxon>Telluraves</taxon>
        <taxon>Australaves</taxon>
        <taxon>Passeriformes</taxon>
        <taxon>Passeroidea</taxon>
        <taxon>Estrildidae</taxon>
        <taxon>Estrildinae</taxon>
        <taxon>Taeniopygia</taxon>
    </lineage>
</organism>
<feature type="compositionally biased region" description="Basic residues" evidence="14">
    <location>
        <begin position="1"/>
        <end position="17"/>
    </location>
</feature>
<keyword evidence="17" id="KW-1185">Reference proteome</keyword>
<sequence>MAAALRRARAPRERGRRCPGPAALRRAAPPLGERVRCRQSAGEGWRSEPGEERPRRRCNRERSGEGERRRRPLRAAADRPAPLPASAARPAPANHSRSPLRANGLGRTSERVYIPRGPIASALREQPANGRRAAVTAGQWAPPTLPAAARGVGISAPPPEECQLFNMEPAVNNLQTLFQKAEADLDYIQSRLEFEIANSHPDDATAEENPAALLKEISLVKSRYKSLCDQMVQISREQKESMESIRAALQETMKLSRALQQQSGLESLPLSAEEQAAIHQLNLQFGEEMEFPVQEVSRAWNGSIPETFNSCRRG</sequence>
<evidence type="ECO:0000256" key="13">
    <source>
        <dbReference type="ARBA" id="ARBA00029651"/>
    </source>
</evidence>
<dbReference type="GO" id="GO:0005876">
    <property type="term" value="C:spindle microtubule"/>
    <property type="evidence" value="ECO:0007669"/>
    <property type="project" value="InterPro"/>
</dbReference>
<evidence type="ECO:0000256" key="11">
    <source>
        <dbReference type="ARBA" id="ARBA00023306"/>
    </source>
</evidence>
<evidence type="ECO:0000313" key="17">
    <source>
        <dbReference type="Proteomes" id="UP000007754"/>
    </source>
</evidence>
<keyword evidence="4" id="KW-0158">Chromosome</keyword>
<evidence type="ECO:0000256" key="5">
    <source>
        <dbReference type="ARBA" id="ARBA00022490"/>
    </source>
</evidence>